<dbReference type="Proteomes" id="UP000734854">
    <property type="component" value="Unassembled WGS sequence"/>
</dbReference>
<evidence type="ECO:0000256" key="3">
    <source>
        <dbReference type="ARBA" id="ARBA00022840"/>
    </source>
</evidence>
<protein>
    <recommendedName>
        <fullName evidence="6">AAA+ ATPase domain-containing protein</fullName>
    </recommendedName>
</protein>
<evidence type="ECO:0000256" key="2">
    <source>
        <dbReference type="ARBA" id="ARBA00022801"/>
    </source>
</evidence>
<dbReference type="PANTHER" id="PTHR43146">
    <property type="entry name" value="CANCER-RELATED NUCLEOSIDE-TRIPHOSPHATASE"/>
    <property type="match status" value="1"/>
</dbReference>
<dbReference type="InterPro" id="IPR027417">
    <property type="entry name" value="P-loop_NTPase"/>
</dbReference>
<dbReference type="InterPro" id="IPR004948">
    <property type="entry name" value="Nuc-triphosphatase_THEP1"/>
</dbReference>
<organism evidence="4 5">
    <name type="scientific">Zingiber officinale</name>
    <name type="common">Ginger</name>
    <name type="synonym">Amomum zingiber</name>
    <dbReference type="NCBI Taxonomy" id="94328"/>
    <lineage>
        <taxon>Eukaryota</taxon>
        <taxon>Viridiplantae</taxon>
        <taxon>Streptophyta</taxon>
        <taxon>Embryophyta</taxon>
        <taxon>Tracheophyta</taxon>
        <taxon>Spermatophyta</taxon>
        <taxon>Magnoliopsida</taxon>
        <taxon>Liliopsida</taxon>
        <taxon>Zingiberales</taxon>
        <taxon>Zingiberaceae</taxon>
        <taxon>Zingiber</taxon>
    </lineage>
</organism>
<evidence type="ECO:0000313" key="4">
    <source>
        <dbReference type="EMBL" id="KAG6532565.1"/>
    </source>
</evidence>
<keyword evidence="3" id="KW-0067">ATP-binding</keyword>
<dbReference type="EMBL" id="JACMSC010000002">
    <property type="protein sequence ID" value="KAG6532565.1"/>
    <property type="molecule type" value="Genomic_DNA"/>
</dbReference>
<reference evidence="4 5" key="1">
    <citation type="submission" date="2020-08" db="EMBL/GenBank/DDBJ databases">
        <title>Plant Genome Project.</title>
        <authorList>
            <person name="Zhang R.-G."/>
        </authorList>
    </citation>
    <scope>NUCLEOTIDE SEQUENCE [LARGE SCALE GENOMIC DNA]</scope>
    <source>
        <tissue evidence="4">Rhizome</tissue>
    </source>
</reference>
<dbReference type="GO" id="GO:0005524">
    <property type="term" value="F:ATP binding"/>
    <property type="evidence" value="ECO:0007669"/>
    <property type="project" value="UniProtKB-KW"/>
</dbReference>
<evidence type="ECO:0008006" key="6">
    <source>
        <dbReference type="Google" id="ProtNLM"/>
    </source>
</evidence>
<accession>A0A8J5HZ92</accession>
<keyword evidence="5" id="KW-1185">Reference proteome</keyword>
<dbReference type="SUPFAM" id="SSF52540">
    <property type="entry name" value="P-loop containing nucleoside triphosphate hydrolases"/>
    <property type="match status" value="1"/>
</dbReference>
<keyword evidence="1" id="KW-0547">Nucleotide-binding</keyword>
<gene>
    <name evidence="4" type="ORF">ZIOFF_006411</name>
</gene>
<dbReference type="AlphaFoldDB" id="A0A8J5HZ92"/>
<dbReference type="CDD" id="cd19482">
    <property type="entry name" value="RecA-like_Thep1"/>
    <property type="match status" value="1"/>
</dbReference>
<dbReference type="GO" id="GO:0017111">
    <property type="term" value="F:ribonucleoside triphosphate phosphatase activity"/>
    <property type="evidence" value="ECO:0007669"/>
    <property type="project" value="InterPro"/>
</dbReference>
<sequence>MLVQITTGGLPYGRASLSNTDDSTVSPLDQPTPLILQWLSAQTLALLIWSGSHIHPKWCKSSHADLAHEKLNIVLWRKGMVDSFKCFPAALSVRASQILIVGLTYSKIVERPLPIAERRGSHTSTASMAATPSASKCFLVTGPPGVGKTTLITRVFEALRASHPQITIQGFYTREVREGSDRVGFEVVTLDGMRGPLASSKISSTESLRWPTVGKYKVDVESFESLALPQMQVKGGTNLFIIDEVGKMELYSSSFFPAVLRILDSNVPFLASIPIPKFGRDIPGVARLRNHPGATIFTLDPGNRDAMKDRIYSQIVGLLQN</sequence>
<proteinExistence type="inferred from homology"/>
<dbReference type="Pfam" id="PF03266">
    <property type="entry name" value="NTPase_1"/>
    <property type="match status" value="1"/>
</dbReference>
<evidence type="ECO:0000313" key="5">
    <source>
        <dbReference type="Proteomes" id="UP000734854"/>
    </source>
</evidence>
<dbReference type="Gene3D" id="3.40.50.300">
    <property type="entry name" value="P-loop containing nucleotide triphosphate hydrolases"/>
    <property type="match status" value="1"/>
</dbReference>
<dbReference type="PANTHER" id="PTHR43146:SF1">
    <property type="entry name" value="CANCER-RELATED NUCLEOSIDE-TRIPHOSPHATASE"/>
    <property type="match status" value="1"/>
</dbReference>
<name>A0A8J5HZ92_ZINOF</name>
<keyword evidence="2" id="KW-0378">Hydrolase</keyword>
<comment type="caution">
    <text evidence="4">The sequence shown here is derived from an EMBL/GenBank/DDBJ whole genome shotgun (WGS) entry which is preliminary data.</text>
</comment>
<dbReference type="HAMAP" id="MF_00796">
    <property type="entry name" value="NTPase_1"/>
    <property type="match status" value="1"/>
</dbReference>
<evidence type="ECO:0000256" key="1">
    <source>
        <dbReference type="ARBA" id="ARBA00022741"/>
    </source>
</evidence>